<feature type="region of interest" description="Disordered" evidence="7">
    <location>
        <begin position="318"/>
        <end position="345"/>
    </location>
</feature>
<sequence>MDWVRGREIGHGGFATVHLAATAETCPSGRPPVMAVKSCDAALSSSLRHERRVLSELGHCPRIVRCFGEELTAERGGEELYNVLLEYAAGGSLADSMKSRGKPLSDAEIRRHTRSILEGLEFVHSKGFVHCDVKLQNILVFPNGGDEVKIADFGLAKKAGEQPAKGGKQGGLEWRGTPMYMAPESVNCNEYEPPSDVWALGCAVVEMATGRPAWGSPANAYALMIRIGVGDEIPEIPEGLSEQGKDFLMKCFAKNPKKRWTARMLLKHPFLALDCVDNDEEVARDCGAVEFADSSPRCHFDFQYWVSMQCSRTSWESSSLSPSSEMDSDPSFAGEHTTSEIWSDSSSAHTTSEIWSDSSSAHTTSEIWSDSSSAIDRFVELASHERPNWEDSEGWVTVR</sequence>
<keyword evidence="6" id="KW-0723">Serine/threonine-protein kinase</keyword>
<dbReference type="InterPro" id="IPR000719">
    <property type="entry name" value="Prot_kinase_dom"/>
</dbReference>
<feature type="compositionally biased region" description="Low complexity" evidence="7">
    <location>
        <begin position="318"/>
        <end position="331"/>
    </location>
</feature>
<organism evidence="9">
    <name type="scientific">Eucalyptus grandis</name>
    <name type="common">Flooded gum</name>
    <dbReference type="NCBI Taxonomy" id="71139"/>
    <lineage>
        <taxon>Eukaryota</taxon>
        <taxon>Viridiplantae</taxon>
        <taxon>Streptophyta</taxon>
        <taxon>Embryophyta</taxon>
        <taxon>Tracheophyta</taxon>
        <taxon>Spermatophyta</taxon>
        <taxon>Magnoliopsida</taxon>
        <taxon>eudicotyledons</taxon>
        <taxon>Gunneridae</taxon>
        <taxon>Pentapetalae</taxon>
        <taxon>rosids</taxon>
        <taxon>malvids</taxon>
        <taxon>Myrtales</taxon>
        <taxon>Myrtaceae</taxon>
        <taxon>Myrtoideae</taxon>
        <taxon>Eucalypteae</taxon>
        <taxon>Eucalyptus</taxon>
    </lineage>
</organism>
<evidence type="ECO:0000256" key="6">
    <source>
        <dbReference type="RuleBase" id="RU000304"/>
    </source>
</evidence>
<evidence type="ECO:0000256" key="2">
    <source>
        <dbReference type="ARBA" id="ARBA00022741"/>
    </source>
</evidence>
<keyword evidence="3" id="KW-0418">Kinase</keyword>
<dbReference type="PANTHER" id="PTHR48011:SF18">
    <property type="entry name" value="MITOGEN-ACTIVATED PROTEIN KINASE KINASE KINASE 19-RELATED"/>
    <property type="match status" value="1"/>
</dbReference>
<dbReference type="SUPFAM" id="SSF56112">
    <property type="entry name" value="Protein kinase-like (PK-like)"/>
    <property type="match status" value="1"/>
</dbReference>
<dbReference type="OrthoDB" id="8693905at2759"/>
<evidence type="ECO:0000256" key="7">
    <source>
        <dbReference type="SAM" id="MobiDB-lite"/>
    </source>
</evidence>
<comment type="similarity">
    <text evidence="6">Belongs to the protein kinase superfamily.</text>
</comment>
<dbReference type="GO" id="GO:0004672">
    <property type="term" value="F:protein kinase activity"/>
    <property type="evidence" value="ECO:0000318"/>
    <property type="project" value="GO_Central"/>
</dbReference>
<dbReference type="eggNOG" id="KOG0198">
    <property type="taxonomic scope" value="Eukaryota"/>
</dbReference>
<dbReference type="PROSITE" id="PS50011">
    <property type="entry name" value="PROTEIN_KINASE_DOM"/>
    <property type="match status" value="1"/>
</dbReference>
<keyword evidence="2 5" id="KW-0547">Nucleotide-binding</keyword>
<dbReference type="Gramene" id="KCW54940">
    <property type="protein sequence ID" value="KCW54940"/>
    <property type="gene ID" value="EUGRSUZ_I00914"/>
</dbReference>
<feature type="binding site" evidence="5">
    <location>
        <position position="37"/>
    </location>
    <ligand>
        <name>ATP</name>
        <dbReference type="ChEBI" id="CHEBI:30616"/>
    </ligand>
</feature>
<dbReference type="Gene3D" id="1.10.510.10">
    <property type="entry name" value="Transferase(Phosphotransferase) domain 1"/>
    <property type="match status" value="1"/>
</dbReference>
<accession>A0A059ANJ1</accession>
<evidence type="ECO:0000256" key="5">
    <source>
        <dbReference type="PROSITE-ProRule" id="PRU10141"/>
    </source>
</evidence>
<dbReference type="CDD" id="cd06606">
    <property type="entry name" value="STKc_MAPKKK"/>
    <property type="match status" value="1"/>
</dbReference>
<evidence type="ECO:0000259" key="8">
    <source>
        <dbReference type="PROSITE" id="PS50011"/>
    </source>
</evidence>
<evidence type="ECO:0000313" key="9">
    <source>
        <dbReference type="EMBL" id="KCW54940.1"/>
    </source>
</evidence>
<dbReference type="InterPro" id="IPR052751">
    <property type="entry name" value="Plant_MAPKKK"/>
</dbReference>
<evidence type="ECO:0000256" key="4">
    <source>
        <dbReference type="ARBA" id="ARBA00022840"/>
    </source>
</evidence>
<dbReference type="FunCoup" id="A0A059ANJ1">
    <property type="interactions" value="404"/>
</dbReference>
<dbReference type="KEGG" id="egr:104418561"/>
<dbReference type="Pfam" id="PF00069">
    <property type="entry name" value="Pkinase"/>
    <property type="match status" value="1"/>
</dbReference>
<dbReference type="PROSITE" id="PS00107">
    <property type="entry name" value="PROTEIN_KINASE_ATP"/>
    <property type="match status" value="1"/>
</dbReference>
<dbReference type="OMA" id="HTTSEIW"/>
<dbReference type="EMBL" id="KK198761">
    <property type="protein sequence ID" value="KCW54940.1"/>
    <property type="molecule type" value="Genomic_DNA"/>
</dbReference>
<dbReference type="InterPro" id="IPR017441">
    <property type="entry name" value="Protein_kinase_ATP_BS"/>
</dbReference>
<keyword evidence="1" id="KW-0808">Transferase</keyword>
<dbReference type="SMART" id="SM00220">
    <property type="entry name" value="S_TKc"/>
    <property type="match status" value="1"/>
</dbReference>
<reference evidence="9" key="1">
    <citation type="submission" date="2013-07" db="EMBL/GenBank/DDBJ databases">
        <title>The genome of Eucalyptus grandis.</title>
        <authorList>
            <person name="Schmutz J."/>
            <person name="Hayes R."/>
            <person name="Myburg A."/>
            <person name="Tuskan G."/>
            <person name="Grattapaglia D."/>
            <person name="Rokhsar D.S."/>
        </authorList>
    </citation>
    <scope>NUCLEOTIDE SEQUENCE</scope>
    <source>
        <tissue evidence="9">Leaf extractions</tissue>
    </source>
</reference>
<dbReference type="InterPro" id="IPR011009">
    <property type="entry name" value="Kinase-like_dom_sf"/>
</dbReference>
<protein>
    <recommendedName>
        <fullName evidence="8">Protein kinase domain-containing protein</fullName>
    </recommendedName>
</protein>
<proteinExistence type="inferred from homology"/>
<dbReference type="PROSITE" id="PS00108">
    <property type="entry name" value="PROTEIN_KINASE_ST"/>
    <property type="match status" value="1"/>
</dbReference>
<dbReference type="STRING" id="71139.A0A059ANJ1"/>
<feature type="domain" description="Protein kinase" evidence="8">
    <location>
        <begin position="3"/>
        <end position="271"/>
    </location>
</feature>
<dbReference type="InterPro" id="IPR008271">
    <property type="entry name" value="Ser/Thr_kinase_AS"/>
</dbReference>
<dbReference type="GO" id="GO:0005524">
    <property type="term" value="F:ATP binding"/>
    <property type="evidence" value="ECO:0007669"/>
    <property type="project" value="UniProtKB-UniRule"/>
</dbReference>
<dbReference type="AlphaFoldDB" id="A0A059ANJ1"/>
<name>A0A059ANJ1_EUCGR</name>
<evidence type="ECO:0000256" key="3">
    <source>
        <dbReference type="ARBA" id="ARBA00022777"/>
    </source>
</evidence>
<dbReference type="GO" id="GO:0004674">
    <property type="term" value="F:protein serine/threonine kinase activity"/>
    <property type="evidence" value="ECO:0007669"/>
    <property type="project" value="UniProtKB-KW"/>
</dbReference>
<dbReference type="InParanoid" id="A0A059ANJ1"/>
<dbReference type="GO" id="GO:0007165">
    <property type="term" value="P:signal transduction"/>
    <property type="evidence" value="ECO:0000318"/>
    <property type="project" value="GO_Central"/>
</dbReference>
<evidence type="ECO:0000256" key="1">
    <source>
        <dbReference type="ARBA" id="ARBA00022679"/>
    </source>
</evidence>
<dbReference type="PANTHER" id="PTHR48011">
    <property type="entry name" value="CCR4-NOT TRANSCRIPTIONAL COMPLEX SUBUNIT CAF120-RELATED"/>
    <property type="match status" value="1"/>
</dbReference>
<keyword evidence="4 5" id="KW-0067">ATP-binding</keyword>
<gene>
    <name evidence="9" type="ORF">EUGRSUZ_I00914</name>
</gene>